<dbReference type="RefSeq" id="WP_012229369.1">
    <property type="nucleotide sequence ID" value="NZ_HG422565.1"/>
</dbReference>
<evidence type="ECO:0000313" key="7">
    <source>
        <dbReference type="EMBL" id="CCM64988.1"/>
    </source>
</evidence>
<dbReference type="InterPro" id="IPR012337">
    <property type="entry name" value="RNaseH-like_sf"/>
</dbReference>
<reference evidence="7 8" key="1">
    <citation type="journal article" date="2013" name="ISME J.">
        <title>Metabolic model for the filamentous 'Candidatus Microthrix parvicella' based on genomic and metagenomic analyses.</title>
        <authorList>
            <person name="Jon McIlroy S."/>
            <person name="Kristiansen R."/>
            <person name="Albertsen M."/>
            <person name="Michael Karst S."/>
            <person name="Rossetti S."/>
            <person name="Lund Nielsen J."/>
            <person name="Tandoi V."/>
            <person name="James Seviour R."/>
            <person name="Nielsen P.H."/>
        </authorList>
    </citation>
    <scope>NUCLEOTIDE SEQUENCE [LARGE SCALE GENOMIC DNA]</scope>
    <source>
        <strain evidence="7 8">RN1</strain>
    </source>
</reference>
<keyword evidence="4 5" id="KW-0378">Hydrolase</keyword>
<evidence type="ECO:0000313" key="8">
    <source>
        <dbReference type="Proteomes" id="UP000018291"/>
    </source>
</evidence>
<keyword evidence="1 5" id="KW-0963">Cytoplasm</keyword>
<gene>
    <name evidence="7" type="ORF">BN381_50130</name>
</gene>
<name>R4Z2N0_9ACTN</name>
<dbReference type="OrthoDB" id="9790539at2"/>
<evidence type="ECO:0000256" key="2">
    <source>
        <dbReference type="ARBA" id="ARBA00022517"/>
    </source>
</evidence>
<feature type="domain" description="YqgF/RNase H-like" evidence="6">
    <location>
        <begin position="29"/>
        <end position="128"/>
    </location>
</feature>
<dbReference type="EMBL" id="CANL01000045">
    <property type="protein sequence ID" value="CCM64988.1"/>
    <property type="molecule type" value="Genomic_DNA"/>
</dbReference>
<dbReference type="AlphaFoldDB" id="R4Z2N0"/>
<comment type="similarity">
    <text evidence="5">Belongs to the YqgF HJR family.</text>
</comment>
<dbReference type="InterPro" id="IPR005227">
    <property type="entry name" value="YqgF"/>
</dbReference>
<accession>R4Z2N0</accession>
<dbReference type="eggNOG" id="COG0816">
    <property type="taxonomic scope" value="Bacteria"/>
</dbReference>
<proteinExistence type="inferred from homology"/>
<keyword evidence="8" id="KW-1185">Reference proteome</keyword>
<organism evidence="7 8">
    <name type="scientific">Candidatus Neomicrothrix parvicella RN1</name>
    <dbReference type="NCBI Taxonomy" id="1229780"/>
    <lineage>
        <taxon>Bacteria</taxon>
        <taxon>Bacillati</taxon>
        <taxon>Actinomycetota</taxon>
        <taxon>Acidimicrobiia</taxon>
        <taxon>Acidimicrobiales</taxon>
        <taxon>Microthrixaceae</taxon>
        <taxon>Candidatus Neomicrothrix</taxon>
    </lineage>
</organism>
<dbReference type="PANTHER" id="PTHR33317:SF4">
    <property type="entry name" value="POLYNUCLEOTIDYL TRANSFERASE, RIBONUCLEASE H-LIKE SUPERFAMILY PROTEIN"/>
    <property type="match status" value="1"/>
</dbReference>
<dbReference type="GO" id="GO:0004518">
    <property type="term" value="F:nuclease activity"/>
    <property type="evidence" value="ECO:0007669"/>
    <property type="project" value="UniProtKB-KW"/>
</dbReference>
<comment type="caution">
    <text evidence="7">The sequence shown here is derived from an EMBL/GenBank/DDBJ whole genome shotgun (WGS) entry which is preliminary data.</text>
</comment>
<protein>
    <recommendedName>
        <fullName evidence="5">Putative pre-16S rRNA nuclease</fullName>
        <ecNumber evidence="5">3.1.-.-</ecNumber>
    </recommendedName>
</protein>
<evidence type="ECO:0000259" key="6">
    <source>
        <dbReference type="SMART" id="SM00732"/>
    </source>
</evidence>
<keyword evidence="2 5" id="KW-0690">Ribosome biogenesis</keyword>
<dbReference type="InterPro" id="IPR006641">
    <property type="entry name" value="YqgF/RNaseH-like_dom"/>
</dbReference>
<keyword evidence="3 5" id="KW-0540">Nuclease</keyword>
<dbReference type="Proteomes" id="UP000018291">
    <property type="component" value="Unassembled WGS sequence"/>
</dbReference>
<comment type="subcellular location">
    <subcellularLocation>
        <location evidence="5">Cytoplasm</location>
    </subcellularLocation>
</comment>
<dbReference type="SMART" id="SM00732">
    <property type="entry name" value="YqgFc"/>
    <property type="match status" value="1"/>
</dbReference>
<dbReference type="STRING" id="1229780.BN381_50130"/>
<sequence>MSDGPTAAGGGRVVTNASGLDALPLVARLRAMGVDPGTKRIGVAVGAAGVATPLKTLVRTKDVQGDFRRLAALAAEYEVDVVVVGLPVSLDGQRRAAAKRALSEVQLLGHLLSVPVTTYDERLTTVTAERSLDHMTLTGPHRRAVVDQVAASVILQGWLDGRANHEVSRSTAGDQRVGGAL</sequence>
<dbReference type="Gene3D" id="3.30.420.140">
    <property type="entry name" value="YqgF/RNase H-like domain"/>
    <property type="match status" value="1"/>
</dbReference>
<dbReference type="Pfam" id="PF03652">
    <property type="entry name" value="RuvX"/>
    <property type="match status" value="1"/>
</dbReference>
<evidence type="ECO:0000256" key="3">
    <source>
        <dbReference type="ARBA" id="ARBA00022722"/>
    </source>
</evidence>
<dbReference type="InterPro" id="IPR037027">
    <property type="entry name" value="YqgF/RNaseH-like_dom_sf"/>
</dbReference>
<dbReference type="NCBIfam" id="TIGR00250">
    <property type="entry name" value="RNAse_H_YqgF"/>
    <property type="match status" value="1"/>
</dbReference>
<comment type="function">
    <text evidence="5">Could be a nuclease involved in processing of the 5'-end of pre-16S rRNA.</text>
</comment>
<dbReference type="HOGENOM" id="CLU_098240_1_1_11"/>
<dbReference type="CDD" id="cd16964">
    <property type="entry name" value="YqgF"/>
    <property type="match status" value="1"/>
</dbReference>
<dbReference type="GO" id="GO:0005829">
    <property type="term" value="C:cytosol"/>
    <property type="evidence" value="ECO:0007669"/>
    <property type="project" value="TreeGrafter"/>
</dbReference>
<dbReference type="SUPFAM" id="SSF53098">
    <property type="entry name" value="Ribonuclease H-like"/>
    <property type="match status" value="1"/>
</dbReference>
<evidence type="ECO:0000256" key="1">
    <source>
        <dbReference type="ARBA" id="ARBA00022490"/>
    </source>
</evidence>
<evidence type="ECO:0000256" key="4">
    <source>
        <dbReference type="ARBA" id="ARBA00022801"/>
    </source>
</evidence>
<evidence type="ECO:0000256" key="5">
    <source>
        <dbReference type="HAMAP-Rule" id="MF_00651"/>
    </source>
</evidence>
<dbReference type="PANTHER" id="PTHR33317">
    <property type="entry name" value="POLYNUCLEOTIDYL TRANSFERASE, RIBONUCLEASE H-LIKE SUPERFAMILY PROTEIN"/>
    <property type="match status" value="1"/>
</dbReference>
<dbReference type="GO" id="GO:0016788">
    <property type="term" value="F:hydrolase activity, acting on ester bonds"/>
    <property type="evidence" value="ECO:0007669"/>
    <property type="project" value="UniProtKB-UniRule"/>
</dbReference>
<dbReference type="HAMAP" id="MF_00651">
    <property type="entry name" value="Nuclease_YqgF"/>
    <property type="match status" value="1"/>
</dbReference>
<dbReference type="EC" id="3.1.-.-" evidence="5"/>
<dbReference type="GO" id="GO:0000967">
    <property type="term" value="P:rRNA 5'-end processing"/>
    <property type="evidence" value="ECO:0007669"/>
    <property type="project" value="UniProtKB-UniRule"/>
</dbReference>